<dbReference type="AlphaFoldDB" id="A0A7Y4KUH8"/>
<gene>
    <name evidence="2" type="ORF">HPO96_01615</name>
</gene>
<comment type="caution">
    <text evidence="2">The sequence shown here is derived from an EMBL/GenBank/DDBJ whole genome shotgun (WGS) entry which is preliminary data.</text>
</comment>
<evidence type="ECO:0000313" key="3">
    <source>
        <dbReference type="Proteomes" id="UP000534306"/>
    </source>
</evidence>
<dbReference type="Gene3D" id="1.10.10.10">
    <property type="entry name" value="Winged helix-like DNA-binding domain superfamily/Winged helix DNA-binding domain"/>
    <property type="match status" value="1"/>
</dbReference>
<feature type="domain" description="HTH luxR-type" evidence="1">
    <location>
        <begin position="15"/>
        <end position="68"/>
    </location>
</feature>
<dbReference type="InterPro" id="IPR016032">
    <property type="entry name" value="Sig_transdc_resp-reg_C-effctor"/>
</dbReference>
<evidence type="ECO:0000259" key="1">
    <source>
        <dbReference type="SMART" id="SM00421"/>
    </source>
</evidence>
<dbReference type="EMBL" id="JABJRC010000001">
    <property type="protein sequence ID" value="NOL38933.1"/>
    <property type="molecule type" value="Genomic_DNA"/>
</dbReference>
<dbReference type="Proteomes" id="UP000534306">
    <property type="component" value="Unassembled WGS sequence"/>
</dbReference>
<dbReference type="Pfam" id="PF00196">
    <property type="entry name" value="GerE"/>
    <property type="match status" value="1"/>
</dbReference>
<proteinExistence type="predicted"/>
<organism evidence="2 3">
    <name type="scientific">Kribbella sandramycini</name>
    <dbReference type="NCBI Taxonomy" id="60450"/>
    <lineage>
        <taxon>Bacteria</taxon>
        <taxon>Bacillati</taxon>
        <taxon>Actinomycetota</taxon>
        <taxon>Actinomycetes</taxon>
        <taxon>Propionibacteriales</taxon>
        <taxon>Kribbellaceae</taxon>
        <taxon>Kribbella</taxon>
    </lineage>
</organism>
<protein>
    <submittedName>
        <fullName evidence="2">Response regulator transcription factor</fullName>
    </submittedName>
</protein>
<dbReference type="SUPFAM" id="SSF46894">
    <property type="entry name" value="C-terminal effector domain of the bipartite response regulators"/>
    <property type="match status" value="1"/>
</dbReference>
<sequence length="73" mass="7803">MESLEASVAALRLVTECLTNTRKYAVDNGTDADIAVQLVLSPGTVKNHLAAIQRKLGVRNRVGIAAAVWAQRS</sequence>
<dbReference type="SMART" id="SM00421">
    <property type="entry name" value="HTH_LUXR"/>
    <property type="match status" value="1"/>
</dbReference>
<reference evidence="2 3" key="1">
    <citation type="submission" date="2020-05" db="EMBL/GenBank/DDBJ databases">
        <title>Genome sequence of Kribbella sandramycini ATCC 39419.</title>
        <authorList>
            <person name="Maclea K.S."/>
            <person name="Fair J.L."/>
        </authorList>
    </citation>
    <scope>NUCLEOTIDE SEQUENCE [LARGE SCALE GENOMIC DNA]</scope>
    <source>
        <strain evidence="2 3">ATCC 39419</strain>
    </source>
</reference>
<name>A0A7Y4KUH8_9ACTN</name>
<accession>A0A7Y4KUH8</accession>
<dbReference type="GO" id="GO:0003677">
    <property type="term" value="F:DNA binding"/>
    <property type="evidence" value="ECO:0007669"/>
    <property type="project" value="InterPro"/>
</dbReference>
<evidence type="ECO:0000313" key="2">
    <source>
        <dbReference type="EMBL" id="NOL38933.1"/>
    </source>
</evidence>
<keyword evidence="3" id="KW-1185">Reference proteome</keyword>
<dbReference type="InterPro" id="IPR000792">
    <property type="entry name" value="Tscrpt_reg_LuxR_C"/>
</dbReference>
<dbReference type="GO" id="GO:0006355">
    <property type="term" value="P:regulation of DNA-templated transcription"/>
    <property type="evidence" value="ECO:0007669"/>
    <property type="project" value="InterPro"/>
</dbReference>
<dbReference type="InterPro" id="IPR036388">
    <property type="entry name" value="WH-like_DNA-bd_sf"/>
</dbReference>